<gene>
    <name evidence="4" type="ORF">G4D61_05330</name>
</gene>
<dbReference type="PANTHER" id="PTHR37299:SF1">
    <property type="entry name" value="STAGE 0 SPORULATION PROTEIN A HOMOLOG"/>
    <property type="match status" value="1"/>
</dbReference>
<dbReference type="InterPro" id="IPR011006">
    <property type="entry name" value="CheY-like_superfamily"/>
</dbReference>
<sequence>MRVILADDDQQSLETVRDFLKDITNIEIVAQCQNSEELVETVIRQKPDILLVDVQMSKKNGMDAVKECLMFHPQVKLIFICAQHDHALEAFQMNAIDYIVKPVGKNRLYQAIEKAITIIMYERKESPKIIIKHLPIKDLHGISYIPQQDILFIEKSGKKCLIYTEDNVIETNENIGTLLNKLDDSFFPAHRSYIINLKKIKRIVPKNETYLAYFDHIDQQASISKLKINEVKDKISQFMKSL</sequence>
<dbReference type="PANTHER" id="PTHR37299">
    <property type="entry name" value="TRANSCRIPTIONAL REGULATOR-RELATED"/>
    <property type="match status" value="1"/>
</dbReference>
<dbReference type="InterPro" id="IPR001789">
    <property type="entry name" value="Sig_transdc_resp-reg_receiver"/>
</dbReference>
<dbReference type="RefSeq" id="WP_163173413.1">
    <property type="nucleotide sequence ID" value="NZ_JAAIWK010000005.1"/>
</dbReference>
<dbReference type="Pfam" id="PF00072">
    <property type="entry name" value="Response_reg"/>
    <property type="match status" value="1"/>
</dbReference>
<evidence type="ECO:0000313" key="4">
    <source>
        <dbReference type="EMBL" id="NEY19390.1"/>
    </source>
</evidence>
<evidence type="ECO:0000259" key="3">
    <source>
        <dbReference type="PROSITE" id="PS50930"/>
    </source>
</evidence>
<feature type="modified residue" description="4-aspartylphosphate" evidence="1">
    <location>
        <position position="53"/>
    </location>
</feature>
<name>A0A6M0P664_9BACI</name>
<dbReference type="Gene3D" id="3.40.50.2300">
    <property type="match status" value="1"/>
</dbReference>
<dbReference type="InterPro" id="IPR046947">
    <property type="entry name" value="LytR-like"/>
</dbReference>
<dbReference type="SUPFAM" id="SSF52172">
    <property type="entry name" value="CheY-like"/>
    <property type="match status" value="1"/>
</dbReference>
<reference evidence="4 5" key="2">
    <citation type="submission" date="2020-03" db="EMBL/GenBank/DDBJ databases">
        <title>Bacillus aquiflavi sp. nov., isolated from yellow water of strong flavor Chinese baijiu in Yibin region of China.</title>
        <authorList>
            <person name="Xie J."/>
        </authorList>
    </citation>
    <scope>NUCLEOTIDE SEQUENCE [LARGE SCALE GENOMIC DNA]</scope>
    <source>
        <strain evidence="4 5">Gsoil 114</strain>
    </source>
</reference>
<protein>
    <submittedName>
        <fullName evidence="4">Response regulator transcription factor</fullName>
    </submittedName>
</protein>
<feature type="domain" description="Response regulatory" evidence="2">
    <location>
        <begin position="2"/>
        <end position="116"/>
    </location>
</feature>
<comment type="caution">
    <text evidence="4">The sequence shown here is derived from an EMBL/GenBank/DDBJ whole genome shotgun (WGS) entry which is preliminary data.</text>
</comment>
<organism evidence="4 5">
    <name type="scientific">Heyndrickxia ginsengihumi</name>
    <dbReference type="NCBI Taxonomy" id="363870"/>
    <lineage>
        <taxon>Bacteria</taxon>
        <taxon>Bacillati</taxon>
        <taxon>Bacillota</taxon>
        <taxon>Bacilli</taxon>
        <taxon>Bacillales</taxon>
        <taxon>Bacillaceae</taxon>
        <taxon>Heyndrickxia</taxon>
    </lineage>
</organism>
<evidence type="ECO:0000259" key="2">
    <source>
        <dbReference type="PROSITE" id="PS50110"/>
    </source>
</evidence>
<evidence type="ECO:0000256" key="1">
    <source>
        <dbReference type="PROSITE-ProRule" id="PRU00169"/>
    </source>
</evidence>
<dbReference type="Gene3D" id="2.40.50.1020">
    <property type="entry name" value="LytTr DNA-binding domain"/>
    <property type="match status" value="1"/>
</dbReference>
<dbReference type="SMART" id="SM00448">
    <property type="entry name" value="REC"/>
    <property type="match status" value="1"/>
</dbReference>
<dbReference type="PROSITE" id="PS50110">
    <property type="entry name" value="RESPONSE_REGULATORY"/>
    <property type="match status" value="1"/>
</dbReference>
<dbReference type="Pfam" id="PF04397">
    <property type="entry name" value="LytTR"/>
    <property type="match status" value="1"/>
</dbReference>
<proteinExistence type="predicted"/>
<dbReference type="GO" id="GO:0000156">
    <property type="term" value="F:phosphorelay response regulator activity"/>
    <property type="evidence" value="ECO:0007669"/>
    <property type="project" value="InterPro"/>
</dbReference>
<dbReference type="AlphaFoldDB" id="A0A6M0P664"/>
<dbReference type="InterPro" id="IPR007492">
    <property type="entry name" value="LytTR_DNA-bd_dom"/>
</dbReference>
<dbReference type="SMART" id="SM00850">
    <property type="entry name" value="LytTR"/>
    <property type="match status" value="1"/>
</dbReference>
<accession>A0A6M0P664</accession>
<keyword evidence="5" id="KW-1185">Reference proteome</keyword>
<reference evidence="4 5" key="1">
    <citation type="submission" date="2020-02" db="EMBL/GenBank/DDBJ databases">
        <authorList>
            <person name="Feng H."/>
        </authorList>
    </citation>
    <scope>NUCLEOTIDE SEQUENCE [LARGE SCALE GENOMIC DNA]</scope>
    <source>
        <strain evidence="4 5">Gsoil 114</strain>
    </source>
</reference>
<dbReference type="Proteomes" id="UP000476934">
    <property type="component" value="Unassembled WGS sequence"/>
</dbReference>
<feature type="domain" description="HTH LytTR-type" evidence="3">
    <location>
        <begin position="134"/>
        <end position="237"/>
    </location>
</feature>
<evidence type="ECO:0000313" key="5">
    <source>
        <dbReference type="Proteomes" id="UP000476934"/>
    </source>
</evidence>
<keyword evidence="1" id="KW-0597">Phosphoprotein</keyword>
<dbReference type="PROSITE" id="PS50930">
    <property type="entry name" value="HTH_LYTTR"/>
    <property type="match status" value="1"/>
</dbReference>
<dbReference type="GO" id="GO:0003677">
    <property type="term" value="F:DNA binding"/>
    <property type="evidence" value="ECO:0007669"/>
    <property type="project" value="InterPro"/>
</dbReference>
<dbReference type="EMBL" id="JAAIWK010000005">
    <property type="protein sequence ID" value="NEY19390.1"/>
    <property type="molecule type" value="Genomic_DNA"/>
</dbReference>